<dbReference type="InterPro" id="IPR050065">
    <property type="entry name" value="GlmU-like"/>
</dbReference>
<feature type="domain" description="Nucleotidyl transferase" evidence="9">
    <location>
        <begin position="4"/>
        <end position="176"/>
    </location>
</feature>
<evidence type="ECO:0000256" key="3">
    <source>
        <dbReference type="ARBA" id="ARBA00022679"/>
    </source>
</evidence>
<dbReference type="SUPFAM" id="SSF51161">
    <property type="entry name" value="Trimeric LpxA-like enzymes"/>
    <property type="match status" value="1"/>
</dbReference>
<comment type="catalytic activity">
    <reaction evidence="7">
        <text>alpha-D-glucosamine 1-phosphate + acetyl-CoA = N-acetyl-alpha-D-glucosamine 1-phosphate + CoA + H(+)</text>
        <dbReference type="Rhea" id="RHEA:13725"/>
        <dbReference type="ChEBI" id="CHEBI:15378"/>
        <dbReference type="ChEBI" id="CHEBI:57287"/>
        <dbReference type="ChEBI" id="CHEBI:57288"/>
        <dbReference type="ChEBI" id="CHEBI:57776"/>
        <dbReference type="ChEBI" id="CHEBI:58516"/>
        <dbReference type="EC" id="2.3.1.157"/>
    </reaction>
</comment>
<keyword evidence="6" id="KW-0012">Acyltransferase</keyword>
<dbReference type="InterPro" id="IPR005835">
    <property type="entry name" value="NTP_transferase_dom"/>
</dbReference>
<evidence type="ECO:0000256" key="5">
    <source>
        <dbReference type="ARBA" id="ARBA00023268"/>
    </source>
</evidence>
<dbReference type="InterPro" id="IPR029044">
    <property type="entry name" value="Nucleotide-diphossugar_trans"/>
</dbReference>
<dbReference type="Pfam" id="PF25087">
    <property type="entry name" value="GMPPB_C"/>
    <property type="match status" value="1"/>
</dbReference>
<evidence type="ECO:0000259" key="10">
    <source>
        <dbReference type="Pfam" id="PF25087"/>
    </source>
</evidence>
<keyword evidence="3 11" id="KW-0808">Transferase</keyword>
<evidence type="ECO:0000256" key="8">
    <source>
        <dbReference type="ARBA" id="ARBA00048493"/>
    </source>
</evidence>
<evidence type="ECO:0000256" key="2">
    <source>
        <dbReference type="ARBA" id="ARBA00005208"/>
    </source>
</evidence>
<dbReference type="SUPFAM" id="SSF53448">
    <property type="entry name" value="Nucleotide-diphospho-sugar transferases"/>
    <property type="match status" value="1"/>
</dbReference>
<dbReference type="Pfam" id="PF00483">
    <property type="entry name" value="NTP_transferase"/>
    <property type="match status" value="1"/>
</dbReference>
<dbReference type="GO" id="GO:0003977">
    <property type="term" value="F:UDP-N-acetylglucosamine diphosphorylase activity"/>
    <property type="evidence" value="ECO:0007669"/>
    <property type="project" value="UniProtKB-EC"/>
</dbReference>
<dbReference type="AlphaFoldDB" id="D2EFM4"/>
<reference evidence="11 12" key="1">
    <citation type="journal article" date="2010" name="Proc. Natl. Acad. Sci. U.S.A.">
        <title>Enigmatic, ultrasmall, uncultivated Archaea.</title>
        <authorList>
            <person name="Baker B.J."/>
            <person name="Comolli L.R."/>
            <person name="Dick G.J."/>
            <person name="Hauser L.J."/>
            <person name="Hyatt D."/>
            <person name="Dill B.D."/>
            <person name="Land M.L."/>
            <person name="Verberkmoes N.C."/>
            <person name="Hettich R.L."/>
            <person name="Banfield J.F."/>
        </authorList>
    </citation>
    <scope>NUCLEOTIDE SEQUENCE [LARGE SCALE GENOMIC DNA]</scope>
</reference>
<protein>
    <submittedName>
        <fullName evidence="11">Nucleotidyl transferase</fullName>
    </submittedName>
</protein>
<dbReference type="Gene3D" id="3.90.550.10">
    <property type="entry name" value="Spore Coat Polysaccharide Biosynthesis Protein SpsA, Chain A"/>
    <property type="match status" value="1"/>
</dbReference>
<dbReference type="EMBL" id="GG730047">
    <property type="protein sequence ID" value="EEZ92834.1"/>
    <property type="molecule type" value="Genomic_DNA"/>
</dbReference>
<dbReference type="InterPro" id="IPR056729">
    <property type="entry name" value="GMPPB_C"/>
</dbReference>
<name>D2EFM4_PARA4</name>
<evidence type="ECO:0000259" key="9">
    <source>
        <dbReference type="Pfam" id="PF00483"/>
    </source>
</evidence>
<dbReference type="GO" id="GO:0019134">
    <property type="term" value="F:glucosamine-1-phosphate N-acetyltransferase activity"/>
    <property type="evidence" value="ECO:0007669"/>
    <property type="project" value="UniProtKB-EC"/>
</dbReference>
<comment type="pathway">
    <text evidence="2">Nucleotide-sugar biosynthesis; UDP-N-acetyl-alpha-D-glucosamine biosynthesis; UDP-N-acetyl-alpha-D-glucosamine from N-acetyl-alpha-D-glucosamine 1-phosphate: step 1/1.</text>
</comment>
<organism evidence="11 12">
    <name type="scientific">Candidatus Parvarchaeum acidiphilum ARMAN-4</name>
    <dbReference type="NCBI Taxonomy" id="662760"/>
    <lineage>
        <taxon>Archaea</taxon>
        <taxon>Candidatus Parvarchaeota</taxon>
        <taxon>Candidatus Parvarchaeum</taxon>
    </lineage>
</organism>
<dbReference type="InterPro" id="IPR011004">
    <property type="entry name" value="Trimer_LpxA-like_sf"/>
</dbReference>
<proteinExistence type="predicted"/>
<dbReference type="PANTHER" id="PTHR43584">
    <property type="entry name" value="NUCLEOTIDYL TRANSFERASE"/>
    <property type="match status" value="1"/>
</dbReference>
<comment type="pathway">
    <text evidence="1">Nucleotide-sugar biosynthesis; UDP-N-acetyl-alpha-D-glucosamine biosynthesis; N-acetyl-alpha-D-glucosamine 1-phosphate from alpha-D-glucosamine 6-phosphate (route II): step 2/2.</text>
</comment>
<sequence>MQILILAAGESSRFWPFSEICHKSLLKIGNKTLLEQTIDGVKGNEIILVINPKTQLSEDILKNKKISIIKQEEPKGMADAIIKAKNAIKDEFLVIMPYYVNIKEYLPKIINVNAPAVAVKKYEDDDEKTHGIARIDKKKVVEIKEKEKFPGAEYSIIGIYRLKKDFVANLEKIQNTQYSFETLLNEVAKTTGLNYFEIGELPSLKYVSDLLSIKKFVYAEIKKQNKVKPKLKKGNALIEKSVILGKNVKIGNNVSIKGETYIGDNSFIGDNALIRDSIIGENTSIGFGTEIARSIIMDNTHIHSGFLGDSIIGQNCRLGANFITGNRRIDRKTIKIEIKDSYDTGLTSLGGIIGYGVKTGINTSVMPGTLVGNNSIIGSDTQIKKRIESNKLVYNKKENVEKDI</sequence>
<feature type="domain" description="Mannose-1-phosphate guanyltransferase C-terminal" evidence="10">
    <location>
        <begin position="235"/>
        <end position="289"/>
    </location>
</feature>
<evidence type="ECO:0000256" key="7">
    <source>
        <dbReference type="ARBA" id="ARBA00048247"/>
    </source>
</evidence>
<evidence type="ECO:0000256" key="4">
    <source>
        <dbReference type="ARBA" id="ARBA00022695"/>
    </source>
</evidence>
<evidence type="ECO:0000256" key="1">
    <source>
        <dbReference type="ARBA" id="ARBA00005166"/>
    </source>
</evidence>
<evidence type="ECO:0000313" key="11">
    <source>
        <dbReference type="EMBL" id="EEZ92834.1"/>
    </source>
</evidence>
<gene>
    <name evidence="11" type="ORF">BJBARM4_0543</name>
</gene>
<evidence type="ECO:0000313" key="12">
    <source>
        <dbReference type="Proteomes" id="UP000009375"/>
    </source>
</evidence>
<comment type="catalytic activity">
    <reaction evidence="8">
        <text>N-acetyl-alpha-D-glucosamine 1-phosphate + UTP + H(+) = UDP-N-acetyl-alpha-D-glucosamine + diphosphate</text>
        <dbReference type="Rhea" id="RHEA:13509"/>
        <dbReference type="ChEBI" id="CHEBI:15378"/>
        <dbReference type="ChEBI" id="CHEBI:33019"/>
        <dbReference type="ChEBI" id="CHEBI:46398"/>
        <dbReference type="ChEBI" id="CHEBI:57705"/>
        <dbReference type="ChEBI" id="CHEBI:57776"/>
        <dbReference type="EC" id="2.7.7.23"/>
    </reaction>
</comment>
<evidence type="ECO:0000256" key="6">
    <source>
        <dbReference type="ARBA" id="ARBA00023315"/>
    </source>
</evidence>
<keyword evidence="5" id="KW-0511">Multifunctional enzyme</keyword>
<accession>D2EFM4</accession>
<dbReference type="Gene3D" id="2.160.10.10">
    <property type="entry name" value="Hexapeptide repeat proteins"/>
    <property type="match status" value="1"/>
</dbReference>
<keyword evidence="4" id="KW-0548">Nucleotidyltransferase</keyword>
<dbReference type="PANTHER" id="PTHR43584:SF8">
    <property type="entry name" value="N-ACETYLMURAMATE ALPHA-1-PHOSPHATE URIDYLYLTRANSFERASE"/>
    <property type="match status" value="1"/>
</dbReference>
<dbReference type="Proteomes" id="UP000009375">
    <property type="component" value="Unassembled WGS sequence"/>
</dbReference>